<reference evidence="2" key="1">
    <citation type="journal article" date="2010" name="Nat. Biotechnol.">
        <title>Draft genome sequence of the oilseed species Ricinus communis.</title>
        <authorList>
            <person name="Chan A.P."/>
            <person name="Crabtree J."/>
            <person name="Zhao Q."/>
            <person name="Lorenzi H."/>
            <person name="Orvis J."/>
            <person name="Puiu D."/>
            <person name="Melake-Berhan A."/>
            <person name="Jones K.M."/>
            <person name="Redman J."/>
            <person name="Chen G."/>
            <person name="Cahoon E.B."/>
            <person name="Gedil M."/>
            <person name="Stanke M."/>
            <person name="Haas B.J."/>
            <person name="Wortman J.R."/>
            <person name="Fraser-Liggett C.M."/>
            <person name="Ravel J."/>
            <person name="Rabinowicz P.D."/>
        </authorList>
    </citation>
    <scope>NUCLEOTIDE SEQUENCE [LARGE SCALE GENOMIC DNA]</scope>
    <source>
        <strain evidence="2">cv. Hale</strain>
    </source>
</reference>
<protein>
    <submittedName>
        <fullName evidence="1">Uncharacterized protein</fullName>
    </submittedName>
</protein>
<gene>
    <name evidence="1" type="ORF">RCOM_1333710</name>
</gene>
<organism evidence="1 2">
    <name type="scientific">Ricinus communis</name>
    <name type="common">Castor bean</name>
    <dbReference type="NCBI Taxonomy" id="3988"/>
    <lineage>
        <taxon>Eukaryota</taxon>
        <taxon>Viridiplantae</taxon>
        <taxon>Streptophyta</taxon>
        <taxon>Embryophyta</taxon>
        <taxon>Tracheophyta</taxon>
        <taxon>Spermatophyta</taxon>
        <taxon>Magnoliopsida</taxon>
        <taxon>eudicotyledons</taxon>
        <taxon>Gunneridae</taxon>
        <taxon>Pentapetalae</taxon>
        <taxon>rosids</taxon>
        <taxon>fabids</taxon>
        <taxon>Malpighiales</taxon>
        <taxon>Euphorbiaceae</taxon>
        <taxon>Acalyphoideae</taxon>
        <taxon>Acalypheae</taxon>
        <taxon>Ricinus</taxon>
    </lineage>
</organism>
<name>B9S749_RICCO</name>
<dbReference type="AlphaFoldDB" id="B9S749"/>
<evidence type="ECO:0000313" key="1">
    <source>
        <dbReference type="EMBL" id="EEF40628.1"/>
    </source>
</evidence>
<dbReference type="EMBL" id="EQ973883">
    <property type="protein sequence ID" value="EEF40628.1"/>
    <property type="molecule type" value="Genomic_DNA"/>
</dbReference>
<sequence>MSRGQWRTAGLPAPSGELSFVVLAKVGTTLLLEWRVLREAGFTEQRSPPALDSGWITGSCHLIPAWLHCELSLLLVRS</sequence>
<dbReference type="InParanoid" id="B9S749"/>
<dbReference type="Proteomes" id="UP000008311">
    <property type="component" value="Unassembled WGS sequence"/>
</dbReference>
<dbReference type="AntiFam" id="ANF00038">
    <property type="entry name" value="Overlaps SRP RNA, same strand"/>
</dbReference>
<keyword evidence="2" id="KW-1185">Reference proteome</keyword>
<accession>B9S749</accession>
<evidence type="ECO:0000313" key="2">
    <source>
        <dbReference type="Proteomes" id="UP000008311"/>
    </source>
</evidence>
<proteinExistence type="predicted"/>